<dbReference type="AlphaFoldDB" id="U5QHM8"/>
<dbReference type="RefSeq" id="WP_023173508.1">
    <property type="nucleotide sequence ID" value="NC_022600.1"/>
</dbReference>
<dbReference type="HOGENOM" id="CLU_1515843_0_0_3"/>
<feature type="region of interest" description="Disordered" evidence="1">
    <location>
        <begin position="119"/>
        <end position="147"/>
    </location>
</feature>
<dbReference type="Proteomes" id="UP000017396">
    <property type="component" value="Chromosome"/>
</dbReference>
<dbReference type="STRING" id="1183438.GKIL_2122"/>
<evidence type="ECO:0000313" key="2">
    <source>
        <dbReference type="EMBL" id="AGY58368.1"/>
    </source>
</evidence>
<sequence length="177" mass="19830">MPLSLEEMLARLSPERRKAVNREAERLAHSDFYKESLSTETPAPEDYIARPKRQQPPQAGDGVQELSSEQEPLARLLRIKQRIEKQAAQGKAIPVADFQALREAASQIGSGIEVRVELPKHKSERKKRGESIPAFPRNRKSGQGFSSSMKQPFVIKLVAHDAETEGLLSTHFDLPPK</sequence>
<evidence type="ECO:0000256" key="1">
    <source>
        <dbReference type="SAM" id="MobiDB-lite"/>
    </source>
</evidence>
<protein>
    <submittedName>
        <fullName evidence="2">Uncharacterized protein</fullName>
    </submittedName>
</protein>
<evidence type="ECO:0000313" key="3">
    <source>
        <dbReference type="Proteomes" id="UP000017396"/>
    </source>
</evidence>
<accession>U5QHM8</accession>
<dbReference type="KEGG" id="glj:GKIL_2122"/>
<proteinExistence type="predicted"/>
<gene>
    <name evidence="2" type="ORF">GKIL_2122</name>
</gene>
<keyword evidence="3" id="KW-1185">Reference proteome</keyword>
<reference evidence="2 3" key="1">
    <citation type="journal article" date="2013" name="PLoS ONE">
        <title>Cultivation and Complete Genome Sequencing of Gloeobacter kilaueensis sp. nov., from a Lava Cave in Kilauea Caldera, Hawai'i.</title>
        <authorList>
            <person name="Saw J.H."/>
            <person name="Schatz M."/>
            <person name="Brown M.V."/>
            <person name="Kunkel D.D."/>
            <person name="Foster J.S."/>
            <person name="Shick H."/>
            <person name="Christensen S."/>
            <person name="Hou S."/>
            <person name="Wan X."/>
            <person name="Donachie S.P."/>
        </authorList>
    </citation>
    <scope>NUCLEOTIDE SEQUENCE [LARGE SCALE GENOMIC DNA]</scope>
    <source>
        <strain evidence="3">JS</strain>
    </source>
</reference>
<dbReference type="EMBL" id="CP003587">
    <property type="protein sequence ID" value="AGY58368.1"/>
    <property type="molecule type" value="Genomic_DNA"/>
</dbReference>
<feature type="region of interest" description="Disordered" evidence="1">
    <location>
        <begin position="13"/>
        <end position="70"/>
    </location>
</feature>
<feature type="compositionally biased region" description="Basic and acidic residues" evidence="1">
    <location>
        <begin position="13"/>
        <end position="34"/>
    </location>
</feature>
<name>U5QHM8_GLOK1</name>
<organism evidence="2 3">
    <name type="scientific">Gloeobacter kilaueensis (strain ATCC BAA-2537 / CCAP 1431/1 / ULC 316 / JS1)</name>
    <dbReference type="NCBI Taxonomy" id="1183438"/>
    <lineage>
        <taxon>Bacteria</taxon>
        <taxon>Bacillati</taxon>
        <taxon>Cyanobacteriota</taxon>
        <taxon>Cyanophyceae</taxon>
        <taxon>Gloeobacterales</taxon>
        <taxon>Gloeobacteraceae</taxon>
        <taxon>Gloeobacter</taxon>
    </lineage>
</organism>